<keyword evidence="4" id="KW-0804">Transcription</keyword>
<dbReference type="RefSeq" id="WP_281470521.1">
    <property type="nucleotide sequence ID" value="NZ_CP124537.1"/>
</dbReference>
<evidence type="ECO:0000256" key="5">
    <source>
        <dbReference type="PROSITE-ProRule" id="PRU00335"/>
    </source>
</evidence>
<dbReference type="Gene3D" id="1.10.357.10">
    <property type="entry name" value="Tetracycline Repressor, domain 2"/>
    <property type="match status" value="1"/>
</dbReference>
<evidence type="ECO:0000256" key="1">
    <source>
        <dbReference type="ARBA" id="ARBA00022491"/>
    </source>
</evidence>
<dbReference type="PANTHER" id="PTHR30055">
    <property type="entry name" value="HTH-TYPE TRANSCRIPTIONAL REGULATOR RUTR"/>
    <property type="match status" value="1"/>
</dbReference>
<feature type="domain" description="HTH tetR-type" evidence="6">
    <location>
        <begin position="14"/>
        <end position="74"/>
    </location>
</feature>
<organism evidence="7 8">
    <name type="scientific">Fuscovulum ytuae</name>
    <dbReference type="NCBI Taxonomy" id="3042299"/>
    <lineage>
        <taxon>Bacteria</taxon>
        <taxon>Pseudomonadati</taxon>
        <taxon>Pseudomonadota</taxon>
        <taxon>Alphaproteobacteria</taxon>
        <taxon>Rhodobacterales</taxon>
        <taxon>Paracoccaceae</taxon>
        <taxon>Fuscovulum</taxon>
    </lineage>
</organism>
<dbReference type="Pfam" id="PF13977">
    <property type="entry name" value="TetR_C_6"/>
    <property type="match status" value="1"/>
</dbReference>
<dbReference type="InterPro" id="IPR009057">
    <property type="entry name" value="Homeodomain-like_sf"/>
</dbReference>
<keyword evidence="1" id="KW-0678">Repressor</keyword>
<reference evidence="7 8" key="1">
    <citation type="submission" date="2023-04" db="EMBL/GenBank/DDBJ databases">
        <title>YMD61, complete Genome.</title>
        <authorList>
            <person name="Zhang J."/>
        </authorList>
    </citation>
    <scope>NUCLEOTIDE SEQUENCE [LARGE SCALE GENOMIC DNA]</scope>
    <source>
        <strain evidence="7 8">YMD61</strain>
        <plasmid evidence="7 8">unnamed2</plasmid>
    </source>
</reference>
<accession>A0ABY8QEB7</accession>
<protein>
    <submittedName>
        <fullName evidence="7">TetR/AcrR family transcriptional regulator</fullName>
    </submittedName>
</protein>
<sequence>MAETQKRKARLSPAERRALLEDAACACIARGGIREFTVDKVVAEASVSRGLITHHYGSMDGLLVAVYSRMYRDWLTVMETPRPGLSRIEAMVDALVSPPLFDREVMNIWLTLWGEIANNPVLRAAHRELYDDYRTSIMKALSDAAKRNGRHIDAETVATAFICLIDGFGVQRCVEPALLSEENARAACWAFLRPHIGP</sequence>
<evidence type="ECO:0000313" key="8">
    <source>
        <dbReference type="Proteomes" id="UP001230978"/>
    </source>
</evidence>
<keyword evidence="7" id="KW-0614">Plasmid</keyword>
<feature type="DNA-binding region" description="H-T-H motif" evidence="5">
    <location>
        <begin position="37"/>
        <end position="56"/>
    </location>
</feature>
<dbReference type="PROSITE" id="PS50977">
    <property type="entry name" value="HTH_TETR_2"/>
    <property type="match status" value="1"/>
</dbReference>
<dbReference type="SUPFAM" id="SSF48498">
    <property type="entry name" value="Tetracyclin repressor-like, C-terminal domain"/>
    <property type="match status" value="1"/>
</dbReference>
<dbReference type="InterPro" id="IPR050109">
    <property type="entry name" value="HTH-type_TetR-like_transc_reg"/>
</dbReference>
<dbReference type="InterPro" id="IPR001647">
    <property type="entry name" value="HTH_TetR"/>
</dbReference>
<keyword evidence="2" id="KW-0805">Transcription regulation</keyword>
<keyword evidence="3 5" id="KW-0238">DNA-binding</keyword>
<evidence type="ECO:0000259" key="6">
    <source>
        <dbReference type="PROSITE" id="PS50977"/>
    </source>
</evidence>
<dbReference type="Proteomes" id="UP001230978">
    <property type="component" value="Plasmid unnamed2"/>
</dbReference>
<dbReference type="Pfam" id="PF00440">
    <property type="entry name" value="TetR_N"/>
    <property type="match status" value="1"/>
</dbReference>
<keyword evidence="8" id="KW-1185">Reference proteome</keyword>
<dbReference type="InterPro" id="IPR039538">
    <property type="entry name" value="BetI_C"/>
</dbReference>
<evidence type="ECO:0000256" key="4">
    <source>
        <dbReference type="ARBA" id="ARBA00023163"/>
    </source>
</evidence>
<dbReference type="PANTHER" id="PTHR30055:SF228">
    <property type="entry name" value="TRANSCRIPTIONAL REGULATOR-RELATED"/>
    <property type="match status" value="1"/>
</dbReference>
<evidence type="ECO:0000256" key="2">
    <source>
        <dbReference type="ARBA" id="ARBA00023015"/>
    </source>
</evidence>
<evidence type="ECO:0000313" key="7">
    <source>
        <dbReference type="EMBL" id="WGV18366.1"/>
    </source>
</evidence>
<dbReference type="InterPro" id="IPR036271">
    <property type="entry name" value="Tet_transcr_reg_TetR-rel_C_sf"/>
</dbReference>
<name>A0ABY8QEB7_9RHOB</name>
<dbReference type="SUPFAM" id="SSF46689">
    <property type="entry name" value="Homeodomain-like"/>
    <property type="match status" value="1"/>
</dbReference>
<proteinExistence type="predicted"/>
<evidence type="ECO:0000256" key="3">
    <source>
        <dbReference type="ARBA" id="ARBA00023125"/>
    </source>
</evidence>
<gene>
    <name evidence="7" type="ORF">QF092_19260</name>
</gene>
<geneLocation type="plasmid" evidence="7 8">
    <name>unnamed2</name>
</geneLocation>
<dbReference type="EMBL" id="CP124537">
    <property type="protein sequence ID" value="WGV18366.1"/>
    <property type="molecule type" value="Genomic_DNA"/>
</dbReference>